<proteinExistence type="predicted"/>
<dbReference type="EMBL" id="BAABHX010000002">
    <property type="protein sequence ID" value="GAA5089383.1"/>
    <property type="molecule type" value="Genomic_DNA"/>
</dbReference>
<dbReference type="RefSeq" id="WP_345201552.1">
    <property type="nucleotide sequence ID" value="NZ_BAABHX010000002.1"/>
</dbReference>
<sequence>MIRDHIQDEQYFDNYINNLYTRINRFEEVTSKIVAEKGYQDKGAINGLYTLQGFYLNAIKALYSSGTSLADINKFFKKFIDLSYNFKHPLTYNLILDGVSLGILLGISTADLIN</sequence>
<dbReference type="Proteomes" id="UP001500353">
    <property type="component" value="Unassembled WGS sequence"/>
</dbReference>
<organism evidence="2 3">
    <name type="scientific">Chryseobacterium ginsengisoli</name>
    <dbReference type="NCBI Taxonomy" id="363853"/>
    <lineage>
        <taxon>Bacteria</taxon>
        <taxon>Pseudomonadati</taxon>
        <taxon>Bacteroidota</taxon>
        <taxon>Flavobacteriia</taxon>
        <taxon>Flavobacteriales</taxon>
        <taxon>Weeksellaceae</taxon>
        <taxon>Chryseobacterium group</taxon>
        <taxon>Chryseobacterium</taxon>
    </lineage>
</organism>
<accession>A0ABP9M524</accession>
<reference evidence="3" key="1">
    <citation type="journal article" date="2019" name="Int. J. Syst. Evol. Microbiol.">
        <title>The Global Catalogue of Microorganisms (GCM) 10K type strain sequencing project: providing services to taxonomists for standard genome sequencing and annotation.</title>
        <authorList>
            <consortium name="The Broad Institute Genomics Platform"/>
            <consortium name="The Broad Institute Genome Sequencing Center for Infectious Disease"/>
            <person name="Wu L."/>
            <person name="Ma J."/>
        </authorList>
    </citation>
    <scope>NUCLEOTIDE SEQUENCE [LARGE SCALE GENOMIC DNA]</scope>
    <source>
        <strain evidence="3">JCM 18019</strain>
    </source>
</reference>
<protein>
    <recommendedName>
        <fullName evidence="1">PoNi N-terminal domain-containing protein</fullName>
    </recommendedName>
</protein>
<evidence type="ECO:0000259" key="1">
    <source>
        <dbReference type="Pfam" id="PF08928"/>
    </source>
</evidence>
<gene>
    <name evidence="2" type="ORF">GCM10023210_14150</name>
</gene>
<evidence type="ECO:0000313" key="2">
    <source>
        <dbReference type="EMBL" id="GAA5089383.1"/>
    </source>
</evidence>
<feature type="domain" description="PoNi N-terminal" evidence="1">
    <location>
        <begin position="3"/>
        <end position="108"/>
    </location>
</feature>
<comment type="caution">
    <text evidence="2">The sequence shown here is derived from an EMBL/GenBank/DDBJ whole genome shotgun (WGS) entry which is preliminary data.</text>
</comment>
<dbReference type="Pfam" id="PF08928">
    <property type="entry name" value="PoNi_N"/>
    <property type="match status" value="1"/>
</dbReference>
<keyword evidence="3" id="KW-1185">Reference proteome</keyword>
<dbReference type="InterPro" id="IPR015024">
    <property type="entry name" value="PoNi_N"/>
</dbReference>
<name>A0ABP9M524_9FLAO</name>
<evidence type="ECO:0000313" key="3">
    <source>
        <dbReference type="Proteomes" id="UP001500353"/>
    </source>
</evidence>